<dbReference type="GO" id="GO:0000166">
    <property type="term" value="F:nucleotide binding"/>
    <property type="evidence" value="ECO:0007669"/>
    <property type="project" value="UniProtKB-KW"/>
</dbReference>
<keyword evidence="7" id="KW-1185">Reference proteome</keyword>
<dbReference type="AlphaFoldDB" id="A0A163MWY9"/>
<evidence type="ECO:0000259" key="4">
    <source>
        <dbReference type="Pfam" id="PF00149"/>
    </source>
</evidence>
<dbReference type="SUPFAM" id="SSF56300">
    <property type="entry name" value="Metallo-dependent phosphatases"/>
    <property type="match status" value="1"/>
</dbReference>
<keyword evidence="3" id="KW-0547">Nucleotide-binding</keyword>
<dbReference type="InterPro" id="IPR029052">
    <property type="entry name" value="Metallo-depent_PP-like"/>
</dbReference>
<evidence type="ECO:0000256" key="3">
    <source>
        <dbReference type="RuleBase" id="RU362119"/>
    </source>
</evidence>
<dbReference type="PRINTS" id="PR01607">
    <property type="entry name" value="APYRASEFAMLY"/>
</dbReference>
<dbReference type="InParanoid" id="A0A163MWY9"/>
<dbReference type="Gene3D" id="3.90.780.10">
    <property type="entry name" value="5'-Nucleotidase, C-terminal domain"/>
    <property type="match status" value="1"/>
</dbReference>
<dbReference type="InterPro" id="IPR008334">
    <property type="entry name" value="5'-Nucleotdase_C"/>
</dbReference>
<reference evidence="6" key="1">
    <citation type="submission" date="2016-04" db="EMBL/GenBank/DDBJ databases">
        <authorList>
            <person name="Evans L.H."/>
            <person name="Alamgir A."/>
            <person name="Owens N."/>
            <person name="Weber N.D."/>
            <person name="Virtaneva K."/>
            <person name="Barbian K."/>
            <person name="Babar A."/>
            <person name="Rosenke K."/>
        </authorList>
    </citation>
    <scope>NUCLEOTIDE SEQUENCE [LARGE SCALE GENOMIC DNA]</scope>
    <source>
        <strain evidence="6">CBS 101.48</strain>
    </source>
</reference>
<dbReference type="InterPro" id="IPR006179">
    <property type="entry name" value="5_nucleotidase/apyrase"/>
</dbReference>
<evidence type="ECO:0000313" key="6">
    <source>
        <dbReference type="EMBL" id="SAM09581.1"/>
    </source>
</evidence>
<evidence type="ECO:0000313" key="7">
    <source>
        <dbReference type="Proteomes" id="UP000078561"/>
    </source>
</evidence>
<dbReference type="GO" id="GO:0009166">
    <property type="term" value="P:nucleotide catabolic process"/>
    <property type="evidence" value="ECO:0007669"/>
    <property type="project" value="InterPro"/>
</dbReference>
<evidence type="ECO:0000256" key="1">
    <source>
        <dbReference type="ARBA" id="ARBA00006654"/>
    </source>
</evidence>
<dbReference type="InterPro" id="IPR004843">
    <property type="entry name" value="Calcineurin-like_PHP"/>
</dbReference>
<evidence type="ECO:0000259" key="5">
    <source>
        <dbReference type="Pfam" id="PF02872"/>
    </source>
</evidence>
<keyword evidence="3" id="KW-0378">Hydrolase</keyword>
<gene>
    <name evidence="6" type="primary">ABSGL_15277.1 scaffold 16333</name>
</gene>
<accession>A0A163MWY9</accession>
<dbReference type="Pfam" id="PF02872">
    <property type="entry name" value="5_nucleotid_C"/>
    <property type="match status" value="1"/>
</dbReference>
<keyword evidence="2" id="KW-0732">Signal</keyword>
<dbReference type="PANTHER" id="PTHR11575">
    <property type="entry name" value="5'-NUCLEOTIDASE-RELATED"/>
    <property type="match status" value="1"/>
</dbReference>
<dbReference type="GO" id="GO:0016787">
    <property type="term" value="F:hydrolase activity"/>
    <property type="evidence" value="ECO:0007669"/>
    <property type="project" value="UniProtKB-KW"/>
</dbReference>
<evidence type="ECO:0008006" key="8">
    <source>
        <dbReference type="Google" id="ProtNLM"/>
    </source>
</evidence>
<feature type="domain" description="Calcineurin-like phosphoesterase" evidence="4">
    <location>
        <begin position="11"/>
        <end position="221"/>
    </location>
</feature>
<dbReference type="InterPro" id="IPR036907">
    <property type="entry name" value="5'-Nucleotdase_C_sf"/>
</dbReference>
<evidence type="ECO:0000256" key="2">
    <source>
        <dbReference type="ARBA" id="ARBA00022729"/>
    </source>
</evidence>
<dbReference type="OrthoDB" id="10252235at2759"/>
<dbReference type="EMBL" id="LT555144">
    <property type="protein sequence ID" value="SAM09581.1"/>
    <property type="molecule type" value="Genomic_DNA"/>
</dbReference>
<dbReference type="SUPFAM" id="SSF55816">
    <property type="entry name" value="5'-nucleotidase (syn. UDP-sugar hydrolase), C-terminal domain"/>
    <property type="match status" value="1"/>
</dbReference>
<dbReference type="Gene3D" id="3.60.21.10">
    <property type="match status" value="1"/>
</dbReference>
<name>A0A163MWY9_ABSGL</name>
<sequence length="680" mass="75971">MTVATTSTLDIVHFNDVYHVSPSKDEPIGGASRFATALHETCSQLAHSPLVVFSGDAFNPCLEGSITRGAHMTQVLNQLGVDVACVGNHDFDFGVPQLRKLTSSCHFPWLFSNVLYADGSSPDPLEQWRVITDHPSGLKIGVIGLVEEEWIQTIPSFPSDLIYHDFVKVANDLSAMLRDPQGPHQVDIVIALTHMRVPNDVKLATSCFNSVDLILGGHDHFYYVSKSIEIVGDHWSREENLKDVGFDPEKGLDGSLPIRIVKSGTDFREFGLLHLTIDTDHQGKKYIKHMTAEHKLVTSAIRPDPTMEAIVNDVAKLVSSKTQRAIGYTTVPLEGRSMKTRTQETNFGNLTADLVLASYATLNPPAEIAICSGGSIRNDSVMEVGKLTLGDVMLAFPFQDPVVVVRLTGQQIWDALENGVSAYPKQEGRFPQVSGIRVEWSSQAPPGQRVKSVLCVQHNPTAKHRPHSILPDQDELLARYRPENMIPLDMAREYVVVTRNYMAKGYDGYDKSLKVTPDKYVVDYANGVFISTIFRKFFLGLKYTNAFREHFVSHHQTDHHVDEAEARKEHVDHLVASIARHWRKEAIKIQAHNHPLDNRACNCPSSSDCQKYLSHQIEVRAKWHCLNDQIMDALDSSQLGHPACIPSEDEEDQDPSPHESWIKRWASIGPIVQGRLIQLD</sequence>
<dbReference type="PANTHER" id="PTHR11575:SF48">
    <property type="entry name" value="5'-NUCLEOTIDASE"/>
    <property type="match status" value="1"/>
</dbReference>
<protein>
    <recommendedName>
        <fullName evidence="8">5'-Nucleotidase C-terminal domain-containing protein</fullName>
    </recommendedName>
</protein>
<proteinExistence type="inferred from homology"/>
<dbReference type="Pfam" id="PF00149">
    <property type="entry name" value="Metallophos"/>
    <property type="match status" value="1"/>
</dbReference>
<dbReference type="STRING" id="4829.A0A163MWY9"/>
<comment type="similarity">
    <text evidence="1 3">Belongs to the 5'-nucleotidase family.</text>
</comment>
<dbReference type="OMA" id="GETWYDF"/>
<organism evidence="6">
    <name type="scientific">Absidia glauca</name>
    <name type="common">Pin mould</name>
    <dbReference type="NCBI Taxonomy" id="4829"/>
    <lineage>
        <taxon>Eukaryota</taxon>
        <taxon>Fungi</taxon>
        <taxon>Fungi incertae sedis</taxon>
        <taxon>Mucoromycota</taxon>
        <taxon>Mucoromycotina</taxon>
        <taxon>Mucoromycetes</taxon>
        <taxon>Mucorales</taxon>
        <taxon>Cunninghamellaceae</taxon>
        <taxon>Absidia</taxon>
    </lineage>
</organism>
<feature type="domain" description="5'-Nucleotidase C-terminal" evidence="5">
    <location>
        <begin position="326"/>
        <end position="510"/>
    </location>
</feature>
<dbReference type="Proteomes" id="UP000078561">
    <property type="component" value="Unassembled WGS sequence"/>
</dbReference>